<feature type="region of interest" description="Disordered" evidence="1">
    <location>
        <begin position="40"/>
        <end position="78"/>
    </location>
</feature>
<evidence type="ECO:0000313" key="2">
    <source>
        <dbReference type="EMBL" id="KIY63564.1"/>
    </source>
</evidence>
<gene>
    <name evidence="2" type="ORF">CYLTODRAFT_425993</name>
</gene>
<evidence type="ECO:0000313" key="3">
    <source>
        <dbReference type="Proteomes" id="UP000054007"/>
    </source>
</evidence>
<protein>
    <submittedName>
        <fullName evidence="2">Uncharacterized protein</fullName>
    </submittedName>
</protein>
<reference evidence="2 3" key="1">
    <citation type="journal article" date="2015" name="Fungal Genet. Biol.">
        <title>Evolution of novel wood decay mechanisms in Agaricales revealed by the genome sequences of Fistulina hepatica and Cylindrobasidium torrendii.</title>
        <authorList>
            <person name="Floudas D."/>
            <person name="Held B.W."/>
            <person name="Riley R."/>
            <person name="Nagy L.G."/>
            <person name="Koehler G."/>
            <person name="Ransdell A.S."/>
            <person name="Younus H."/>
            <person name="Chow J."/>
            <person name="Chiniquy J."/>
            <person name="Lipzen A."/>
            <person name="Tritt A."/>
            <person name="Sun H."/>
            <person name="Haridas S."/>
            <person name="LaButti K."/>
            <person name="Ohm R.A."/>
            <person name="Kues U."/>
            <person name="Blanchette R.A."/>
            <person name="Grigoriev I.V."/>
            <person name="Minto R.E."/>
            <person name="Hibbett D.S."/>
        </authorList>
    </citation>
    <scope>NUCLEOTIDE SEQUENCE [LARGE SCALE GENOMIC DNA]</scope>
    <source>
        <strain evidence="2 3">FP15055 ss-10</strain>
    </source>
</reference>
<dbReference type="AlphaFoldDB" id="A0A0D7B094"/>
<sequence length="208" mass="23297">MYQEFTELMQSMAAIVKCKQLVVALQGAYRHSVLIGSSSGAAKSSIPVTGETPEATPRRTSESIVDDEGNGDEGTSSYTEDFDEIFANHTFRHSGIEHAIEYYRTLTAWTQATNQITTQIPRRPNHHVEFHLVSAAALFREPRVPTLTREDVTTFMKDYPGVRACYPFNKISDVGDKFELVKGDVHCEALGSKLKCLQSFRTISKKFL</sequence>
<proteinExistence type="predicted"/>
<accession>A0A0D7B094</accession>
<dbReference type="EMBL" id="KN880687">
    <property type="protein sequence ID" value="KIY63564.1"/>
    <property type="molecule type" value="Genomic_DNA"/>
</dbReference>
<organism evidence="2 3">
    <name type="scientific">Cylindrobasidium torrendii FP15055 ss-10</name>
    <dbReference type="NCBI Taxonomy" id="1314674"/>
    <lineage>
        <taxon>Eukaryota</taxon>
        <taxon>Fungi</taxon>
        <taxon>Dikarya</taxon>
        <taxon>Basidiomycota</taxon>
        <taxon>Agaricomycotina</taxon>
        <taxon>Agaricomycetes</taxon>
        <taxon>Agaricomycetidae</taxon>
        <taxon>Agaricales</taxon>
        <taxon>Marasmiineae</taxon>
        <taxon>Physalacriaceae</taxon>
        <taxon>Cylindrobasidium</taxon>
    </lineage>
</organism>
<evidence type="ECO:0000256" key="1">
    <source>
        <dbReference type="SAM" id="MobiDB-lite"/>
    </source>
</evidence>
<name>A0A0D7B094_9AGAR</name>
<dbReference type="Proteomes" id="UP000054007">
    <property type="component" value="Unassembled WGS sequence"/>
</dbReference>
<keyword evidence="3" id="KW-1185">Reference proteome</keyword>